<dbReference type="GeneID" id="71854636"/>
<dbReference type="PANTHER" id="PTHR34236:SF1">
    <property type="entry name" value="DIMETHYL SULFOXIDE REDUCTASE TRANSCRIPTIONAL ACTIVATOR"/>
    <property type="match status" value="1"/>
</dbReference>
<accession>A0ABD5NWZ5</accession>
<comment type="caution">
    <text evidence="5">The sequence shown here is derived from an EMBL/GenBank/DDBJ whole genome shotgun (WGS) entry which is preliminary data.</text>
</comment>
<proteinExistence type="predicted"/>
<evidence type="ECO:0000256" key="1">
    <source>
        <dbReference type="ARBA" id="ARBA00023015"/>
    </source>
</evidence>
<evidence type="ECO:0000313" key="5">
    <source>
        <dbReference type="EMBL" id="MFC4246581.1"/>
    </source>
</evidence>
<dbReference type="AlphaFoldDB" id="A0ABD5NWZ5"/>
<dbReference type="InterPro" id="IPR007050">
    <property type="entry name" value="HTH_bacterioopsin"/>
</dbReference>
<dbReference type="PANTHER" id="PTHR34236">
    <property type="entry name" value="DIMETHYL SULFOXIDE REDUCTASE TRANSCRIPTIONAL ACTIVATOR"/>
    <property type="match status" value="1"/>
</dbReference>
<dbReference type="EMBL" id="JBHSDJ010000013">
    <property type="protein sequence ID" value="MFC4246581.1"/>
    <property type="molecule type" value="Genomic_DNA"/>
</dbReference>
<organism evidence="5 6">
    <name type="scientific">Natribaculum luteum</name>
    <dbReference type="NCBI Taxonomy" id="1586232"/>
    <lineage>
        <taxon>Archaea</taxon>
        <taxon>Methanobacteriati</taxon>
        <taxon>Methanobacteriota</taxon>
        <taxon>Stenosarchaea group</taxon>
        <taxon>Halobacteria</taxon>
        <taxon>Halobacteriales</taxon>
        <taxon>Natrialbaceae</taxon>
        <taxon>Natribaculum</taxon>
    </lineage>
</organism>
<evidence type="ECO:0000313" key="6">
    <source>
        <dbReference type="Proteomes" id="UP001595821"/>
    </source>
</evidence>
<name>A0ABD5NWZ5_9EURY</name>
<evidence type="ECO:0000256" key="2">
    <source>
        <dbReference type="ARBA" id="ARBA00023163"/>
    </source>
</evidence>
<keyword evidence="1" id="KW-0805">Transcription regulation</keyword>
<gene>
    <name evidence="5" type="ORF">ACFOZ7_06170</name>
</gene>
<dbReference type="Pfam" id="PF15915">
    <property type="entry name" value="BAT"/>
    <property type="match status" value="1"/>
</dbReference>
<feature type="domain" description="Bacterioopsin transcriptional activator GAF and HTH associated" evidence="4">
    <location>
        <begin position="6"/>
        <end position="152"/>
    </location>
</feature>
<protein>
    <submittedName>
        <fullName evidence="5">Helix-turn-helix domain-containing protein</fullName>
    </submittedName>
</protein>
<evidence type="ECO:0000259" key="3">
    <source>
        <dbReference type="Pfam" id="PF04967"/>
    </source>
</evidence>
<feature type="domain" description="HTH bat-type" evidence="3">
    <location>
        <begin position="154"/>
        <end position="205"/>
    </location>
</feature>
<reference evidence="5 6" key="1">
    <citation type="journal article" date="2014" name="Int. J. Syst. Evol. Microbiol.">
        <title>Complete genome sequence of Corynebacterium casei LMG S-19264T (=DSM 44701T), isolated from a smear-ripened cheese.</title>
        <authorList>
            <consortium name="US DOE Joint Genome Institute (JGI-PGF)"/>
            <person name="Walter F."/>
            <person name="Albersmeier A."/>
            <person name="Kalinowski J."/>
            <person name="Ruckert C."/>
        </authorList>
    </citation>
    <scope>NUCLEOTIDE SEQUENCE [LARGE SCALE GENOMIC DNA]</scope>
    <source>
        <strain evidence="5 6">IBRC-M 10912</strain>
    </source>
</reference>
<dbReference type="InterPro" id="IPR031803">
    <property type="entry name" value="BAT_GAF/HTH-assoc"/>
</dbReference>
<dbReference type="InterPro" id="IPR036388">
    <property type="entry name" value="WH-like_DNA-bd_sf"/>
</dbReference>
<dbReference type="Pfam" id="PF04967">
    <property type="entry name" value="HTH_10"/>
    <property type="match status" value="1"/>
</dbReference>
<keyword evidence="2" id="KW-0804">Transcription</keyword>
<sequence length="216" mass="24479">MAVVSEFEIAADEFVLGRVLTAEVDVEVDVERVVPSSDRIMPYVWVGGREVDAFGDRIATCEVVDSIVEVDRLDGRILYRIDWNDDLECFVTGLEAHRATILEARGGDRWHFRLRFPAHEDLSGFHEYCDERGIGLSLVRIRSIESRTAERFELTPEQRRTLELATERGYFEIPRGVTLSELADELGISTQAASERLRRGTNTVLRSEVADDANYG</sequence>
<dbReference type="Gene3D" id="1.10.10.10">
    <property type="entry name" value="Winged helix-like DNA-binding domain superfamily/Winged helix DNA-binding domain"/>
    <property type="match status" value="1"/>
</dbReference>
<dbReference type="Proteomes" id="UP001595821">
    <property type="component" value="Unassembled WGS sequence"/>
</dbReference>
<dbReference type="RefSeq" id="WP_246966727.1">
    <property type="nucleotide sequence ID" value="NZ_CP095397.1"/>
</dbReference>
<evidence type="ECO:0000259" key="4">
    <source>
        <dbReference type="Pfam" id="PF15915"/>
    </source>
</evidence>